<dbReference type="Gene3D" id="2.40.170.20">
    <property type="entry name" value="TonB-dependent receptor, beta-barrel domain"/>
    <property type="match status" value="1"/>
</dbReference>
<protein>
    <submittedName>
        <fullName evidence="7">TonB-dependent receptor</fullName>
    </submittedName>
</protein>
<name>A0A7X9P1A4_9BACT</name>
<gene>
    <name evidence="7" type="ORF">HHU12_05810</name>
</gene>
<keyword evidence="2" id="KW-0472">Membrane</keyword>
<dbReference type="RefSeq" id="WP_169655812.1">
    <property type="nucleotide sequence ID" value="NZ_JABANE010000011.1"/>
</dbReference>
<keyword evidence="7" id="KW-0675">Receptor</keyword>
<dbReference type="SUPFAM" id="SSF56935">
    <property type="entry name" value="Porins"/>
    <property type="match status" value="1"/>
</dbReference>
<sequence length="695" mass="78823">MKDYLFVILLSFGFITITQAQENEATSQNNNSNDRYEIGVNIKIVDGNALDALKLIPAVDVNADGIVSYRGNEGVQIFINNRPASQSGEYGPILEQILIQDIKYIDIISNPSARYDADGTAGIINIATNSNNLKNTSANVMLGYGSGDKYDGGVGFQKQEGKLSINSSYTFKEENRYASMDANLQNFGEDDPFKNTDQGYYGDNNFTKHNFQLGAQYDFNEHNNLSISTNVVKIDWLRDGDLWTEVTEDGNMPHRSMQTNINEGSKMKGEVRLDYLHTTEREGEELAISTAYASGDVGIFKELGTTEQNYKDATFSNFSFQTDYTRPMGNVNFETGVKQTIRTKTEGLNVMNYDENSDGFLPDESRNNIFNYNEYVTAGYVMISGSHQKFSYQAGVRAEQTIIRTNLESDPSDIYKNDYFKLYPSLTLKQGLSEYDDVFFTYTKKVERPSMRMINPFVDYSNPSYINQGNPELNASFIDSFELGYNLNKDKVSFKGSLYYKLYQDPARWYTTEGEDGVMVNSVENMDKASDAGVELIVDTELKKWWNVNANVNVFYNMIDGRNIDPNVYQTSINWRTTITSNMRLWKGSQFMLSGTYLSPQKNPQGDIDRRYFVNASISQSVLKGQGSLVLVLDDMLNTQHYTMSRSQPTFSEDKTYDWESRVVRLTFRYRIGNASNSKKKPSRAPSDATESIFN</sequence>
<accession>A0A7X9P1A4</accession>
<keyword evidence="3" id="KW-0998">Cell outer membrane</keyword>
<dbReference type="EMBL" id="JABANE010000011">
    <property type="protein sequence ID" value="NME67475.1"/>
    <property type="molecule type" value="Genomic_DNA"/>
</dbReference>
<evidence type="ECO:0000256" key="2">
    <source>
        <dbReference type="ARBA" id="ARBA00023136"/>
    </source>
</evidence>
<dbReference type="Pfam" id="PF14905">
    <property type="entry name" value="OMP_b-brl_3"/>
    <property type="match status" value="1"/>
</dbReference>
<keyword evidence="8" id="KW-1185">Reference proteome</keyword>
<evidence type="ECO:0000259" key="6">
    <source>
        <dbReference type="Pfam" id="PF14905"/>
    </source>
</evidence>
<evidence type="ECO:0000256" key="5">
    <source>
        <dbReference type="SAM" id="SignalP"/>
    </source>
</evidence>
<organism evidence="7 8">
    <name type="scientific">Flammeovirga aprica JL-4</name>
    <dbReference type="NCBI Taxonomy" id="694437"/>
    <lineage>
        <taxon>Bacteria</taxon>
        <taxon>Pseudomonadati</taxon>
        <taxon>Bacteroidota</taxon>
        <taxon>Cytophagia</taxon>
        <taxon>Cytophagales</taxon>
        <taxon>Flammeovirgaceae</taxon>
        <taxon>Flammeovirga</taxon>
    </lineage>
</organism>
<reference evidence="7 8" key="1">
    <citation type="submission" date="2020-04" db="EMBL/GenBank/DDBJ databases">
        <title>Flammeovirga sp. SR4, a novel species isolated from seawater.</title>
        <authorList>
            <person name="Wang X."/>
        </authorList>
    </citation>
    <scope>NUCLEOTIDE SEQUENCE [LARGE SCALE GENOMIC DNA]</scope>
    <source>
        <strain evidence="7 8">ATCC 23126</strain>
    </source>
</reference>
<evidence type="ECO:0000256" key="4">
    <source>
        <dbReference type="SAM" id="MobiDB-lite"/>
    </source>
</evidence>
<dbReference type="Gene3D" id="2.170.130.10">
    <property type="entry name" value="TonB-dependent receptor, plug domain"/>
    <property type="match status" value="1"/>
</dbReference>
<dbReference type="Proteomes" id="UP000576082">
    <property type="component" value="Unassembled WGS sequence"/>
</dbReference>
<evidence type="ECO:0000256" key="1">
    <source>
        <dbReference type="ARBA" id="ARBA00004442"/>
    </source>
</evidence>
<feature type="domain" description="Outer membrane protein beta-barrel" evidence="6">
    <location>
        <begin position="268"/>
        <end position="670"/>
    </location>
</feature>
<dbReference type="InterPro" id="IPR037066">
    <property type="entry name" value="Plug_dom_sf"/>
</dbReference>
<feature type="region of interest" description="Disordered" evidence="4">
    <location>
        <begin position="676"/>
        <end position="695"/>
    </location>
</feature>
<feature type="chain" id="PRO_5030951240" evidence="5">
    <location>
        <begin position="21"/>
        <end position="695"/>
    </location>
</feature>
<evidence type="ECO:0000313" key="8">
    <source>
        <dbReference type="Proteomes" id="UP000576082"/>
    </source>
</evidence>
<dbReference type="GO" id="GO:0009279">
    <property type="term" value="C:cell outer membrane"/>
    <property type="evidence" value="ECO:0007669"/>
    <property type="project" value="UniProtKB-SubCell"/>
</dbReference>
<keyword evidence="5" id="KW-0732">Signal</keyword>
<dbReference type="AlphaFoldDB" id="A0A7X9P1A4"/>
<proteinExistence type="predicted"/>
<evidence type="ECO:0000313" key="7">
    <source>
        <dbReference type="EMBL" id="NME67475.1"/>
    </source>
</evidence>
<dbReference type="InterPro" id="IPR041700">
    <property type="entry name" value="OMP_b-brl_3"/>
</dbReference>
<feature type="signal peptide" evidence="5">
    <location>
        <begin position="1"/>
        <end position="20"/>
    </location>
</feature>
<dbReference type="InterPro" id="IPR036942">
    <property type="entry name" value="Beta-barrel_TonB_sf"/>
</dbReference>
<evidence type="ECO:0000256" key="3">
    <source>
        <dbReference type="ARBA" id="ARBA00023237"/>
    </source>
</evidence>
<comment type="caution">
    <text evidence="7">The sequence shown here is derived from an EMBL/GenBank/DDBJ whole genome shotgun (WGS) entry which is preliminary data.</text>
</comment>
<comment type="subcellular location">
    <subcellularLocation>
        <location evidence="1">Cell outer membrane</location>
    </subcellularLocation>
</comment>